<keyword evidence="3" id="KW-1185">Reference proteome</keyword>
<proteinExistence type="predicted"/>
<dbReference type="AlphaFoldDB" id="G2E4U6"/>
<dbReference type="EMBL" id="AFWT01000027">
    <property type="protein sequence ID" value="EGV29117.1"/>
    <property type="molecule type" value="Genomic_DNA"/>
</dbReference>
<dbReference type="InterPro" id="IPR054545">
    <property type="entry name" value="ApeI-like"/>
</dbReference>
<dbReference type="eggNOG" id="COG0764">
    <property type="taxonomic scope" value="Bacteria"/>
</dbReference>
<dbReference type="RefSeq" id="WP_007042022.1">
    <property type="nucleotide sequence ID" value="NZ_AFWT01000027.1"/>
</dbReference>
<dbReference type="Proteomes" id="UP000004200">
    <property type="component" value="Unassembled WGS sequence"/>
</dbReference>
<dbReference type="Gene3D" id="3.10.129.10">
    <property type="entry name" value="Hotdog Thioesterase"/>
    <property type="match status" value="1"/>
</dbReference>
<dbReference type="Pfam" id="PF22818">
    <property type="entry name" value="ApeI-like"/>
    <property type="match status" value="1"/>
</dbReference>
<evidence type="ECO:0000313" key="3">
    <source>
        <dbReference type="Proteomes" id="UP000004200"/>
    </source>
</evidence>
<name>G2E4U6_9GAMM</name>
<dbReference type="OrthoDB" id="9812842at2"/>
<gene>
    <name evidence="2" type="ORF">ThidrDRAFT_3309</name>
</gene>
<sequence length="94" mass="10148">MTRAIRFSVPADHPALAGHFPGTPMVPGSVILERILALCPTGSSHLDFIKFQHPLIPGREAEVEFGPARDGRALDFRCLQSGRSICAGRLTITP</sequence>
<reference evidence="2 3" key="1">
    <citation type="submission" date="2011-06" db="EMBL/GenBank/DDBJ databases">
        <title>The draft genome of Thiorhodococcus drewsii AZ1.</title>
        <authorList>
            <consortium name="US DOE Joint Genome Institute (JGI-PGF)"/>
            <person name="Lucas S."/>
            <person name="Han J."/>
            <person name="Lapidus A."/>
            <person name="Cheng J.-F."/>
            <person name="Goodwin L."/>
            <person name="Pitluck S."/>
            <person name="Peters L."/>
            <person name="Land M.L."/>
            <person name="Hauser L."/>
            <person name="Vogl K."/>
            <person name="Liu Z."/>
            <person name="Imhoff J."/>
            <person name="Thiel V."/>
            <person name="Frigaard N.-U."/>
            <person name="Bryant D.A."/>
            <person name="Woyke T.J."/>
        </authorList>
    </citation>
    <scope>NUCLEOTIDE SEQUENCE [LARGE SCALE GENOMIC DNA]</scope>
    <source>
        <strain evidence="2 3">AZ1</strain>
    </source>
</reference>
<feature type="domain" description="ApeI dehydratase-like" evidence="1">
    <location>
        <begin position="5"/>
        <end position="87"/>
    </location>
</feature>
<comment type="caution">
    <text evidence="2">The sequence shown here is derived from an EMBL/GenBank/DDBJ whole genome shotgun (WGS) entry which is preliminary data.</text>
</comment>
<dbReference type="InterPro" id="IPR029069">
    <property type="entry name" value="HotDog_dom_sf"/>
</dbReference>
<organism evidence="2 3">
    <name type="scientific">Thiorhodococcus drewsii AZ1</name>
    <dbReference type="NCBI Taxonomy" id="765913"/>
    <lineage>
        <taxon>Bacteria</taxon>
        <taxon>Pseudomonadati</taxon>
        <taxon>Pseudomonadota</taxon>
        <taxon>Gammaproteobacteria</taxon>
        <taxon>Chromatiales</taxon>
        <taxon>Chromatiaceae</taxon>
        <taxon>Thiorhodococcus</taxon>
    </lineage>
</organism>
<dbReference type="SUPFAM" id="SSF54637">
    <property type="entry name" value="Thioesterase/thiol ester dehydrase-isomerase"/>
    <property type="match status" value="1"/>
</dbReference>
<protein>
    <recommendedName>
        <fullName evidence="1">ApeI dehydratase-like domain-containing protein</fullName>
    </recommendedName>
</protein>
<evidence type="ECO:0000259" key="1">
    <source>
        <dbReference type="Pfam" id="PF22818"/>
    </source>
</evidence>
<accession>G2E4U6</accession>
<dbReference type="STRING" id="765913.ThidrDRAFT_3309"/>
<evidence type="ECO:0000313" key="2">
    <source>
        <dbReference type="EMBL" id="EGV29117.1"/>
    </source>
</evidence>